<protein>
    <submittedName>
        <fullName evidence="4">TetR/AcrR family transcriptional regulator</fullName>
    </submittedName>
</protein>
<evidence type="ECO:0000259" key="3">
    <source>
        <dbReference type="PROSITE" id="PS50977"/>
    </source>
</evidence>
<name>A0ABX8W8F8_9LACO</name>
<dbReference type="Proteomes" id="UP000826550">
    <property type="component" value="Chromosome"/>
</dbReference>
<proteinExistence type="predicted"/>
<dbReference type="PRINTS" id="PR00455">
    <property type="entry name" value="HTHTETR"/>
</dbReference>
<evidence type="ECO:0000313" key="4">
    <source>
        <dbReference type="EMBL" id="QYN52438.1"/>
    </source>
</evidence>
<accession>A0ABX8W8F8</accession>
<dbReference type="InterPro" id="IPR001647">
    <property type="entry name" value="HTH_TetR"/>
</dbReference>
<dbReference type="RefSeq" id="WP_103752000.1">
    <property type="nucleotide sequence ID" value="NZ_CP048268.1"/>
</dbReference>
<feature type="domain" description="HTH tetR-type" evidence="3">
    <location>
        <begin position="18"/>
        <end position="78"/>
    </location>
</feature>
<keyword evidence="1 2" id="KW-0238">DNA-binding</keyword>
<organism evidence="4 5">
    <name type="scientific">Lactobacillus panisapium</name>
    <dbReference type="NCBI Taxonomy" id="2012495"/>
    <lineage>
        <taxon>Bacteria</taxon>
        <taxon>Bacillati</taxon>
        <taxon>Bacillota</taxon>
        <taxon>Bacilli</taxon>
        <taxon>Lactobacillales</taxon>
        <taxon>Lactobacillaceae</taxon>
        <taxon>Lactobacillus</taxon>
    </lineage>
</organism>
<dbReference type="InterPro" id="IPR050624">
    <property type="entry name" value="HTH-type_Tx_Regulator"/>
</dbReference>
<dbReference type="InterPro" id="IPR023772">
    <property type="entry name" value="DNA-bd_HTH_TetR-type_CS"/>
</dbReference>
<dbReference type="InterPro" id="IPR009057">
    <property type="entry name" value="Homeodomain-like_sf"/>
</dbReference>
<keyword evidence="5" id="KW-1185">Reference proteome</keyword>
<dbReference type="Gene3D" id="1.10.357.10">
    <property type="entry name" value="Tetracycline Repressor, domain 2"/>
    <property type="match status" value="1"/>
</dbReference>
<evidence type="ECO:0000256" key="2">
    <source>
        <dbReference type="PROSITE-ProRule" id="PRU00335"/>
    </source>
</evidence>
<dbReference type="PROSITE" id="PS01081">
    <property type="entry name" value="HTH_TETR_1"/>
    <property type="match status" value="1"/>
</dbReference>
<evidence type="ECO:0000313" key="5">
    <source>
        <dbReference type="Proteomes" id="UP000826550"/>
    </source>
</evidence>
<reference evidence="4 5" key="1">
    <citation type="submission" date="2020-01" db="EMBL/GenBank/DDBJ databases">
        <title>Vast differences in strain-level diversity in the gut microbiota of two closely related honey bee species.</title>
        <authorList>
            <person name="Ellegaard K.M."/>
            <person name="Suenami S."/>
            <person name="Miyazaki R."/>
            <person name="Engel P."/>
        </authorList>
    </citation>
    <scope>NUCLEOTIDE SEQUENCE [LARGE SCALE GENOMIC DNA]</scope>
    <source>
        <strain evidence="4 5">ESL0416</strain>
    </source>
</reference>
<sequence>MVKVLASYQEEIANQEIPSGKKKVLLAGLKLFSKKGFHATTTAEIAHEAGVSEGTIYKYFKSKDDLLAKLLSPMLTEIKDNFFVQLDDYHDLTKLISFLVEDRIQFLLINFDFLKLFIQELLTDNKIIDLIKTEVTGKNGVFAYFDDLKKRFGEINSDLTSIQLLRIFISPIFTYVVQVKVFGINSQDKNADLALIKKQIYLGLTA</sequence>
<dbReference type="PROSITE" id="PS50977">
    <property type="entry name" value="HTH_TETR_2"/>
    <property type="match status" value="1"/>
</dbReference>
<dbReference type="SUPFAM" id="SSF46689">
    <property type="entry name" value="Homeodomain-like"/>
    <property type="match status" value="1"/>
</dbReference>
<dbReference type="EMBL" id="CP048268">
    <property type="protein sequence ID" value="QYN52438.1"/>
    <property type="molecule type" value="Genomic_DNA"/>
</dbReference>
<dbReference type="PANTHER" id="PTHR43479:SF11">
    <property type="entry name" value="ACREF_ENVCD OPERON REPRESSOR-RELATED"/>
    <property type="match status" value="1"/>
</dbReference>
<gene>
    <name evidence="4" type="ORF">GYM71_03050</name>
</gene>
<feature type="DNA-binding region" description="H-T-H motif" evidence="2">
    <location>
        <begin position="41"/>
        <end position="60"/>
    </location>
</feature>
<dbReference type="PANTHER" id="PTHR43479">
    <property type="entry name" value="ACREF/ENVCD OPERON REPRESSOR-RELATED"/>
    <property type="match status" value="1"/>
</dbReference>
<dbReference type="Pfam" id="PF00440">
    <property type="entry name" value="TetR_N"/>
    <property type="match status" value="1"/>
</dbReference>
<evidence type="ECO:0000256" key="1">
    <source>
        <dbReference type="ARBA" id="ARBA00023125"/>
    </source>
</evidence>